<dbReference type="GO" id="GO:0015233">
    <property type="term" value="F:pantothenate transmembrane transporter activity"/>
    <property type="evidence" value="ECO:0007669"/>
    <property type="project" value="TreeGrafter"/>
</dbReference>
<feature type="transmembrane region" description="Helical" evidence="7">
    <location>
        <begin position="257"/>
        <end position="278"/>
    </location>
</feature>
<dbReference type="GO" id="GO:0005886">
    <property type="term" value="C:plasma membrane"/>
    <property type="evidence" value="ECO:0007669"/>
    <property type="project" value="TreeGrafter"/>
</dbReference>
<name>A0A0D2AC75_9EURO</name>
<keyword evidence="10" id="KW-1185">Reference proteome</keyword>
<dbReference type="PROSITE" id="PS50850">
    <property type="entry name" value="MFS"/>
    <property type="match status" value="1"/>
</dbReference>
<accession>A0A0D2AC75</accession>
<reference evidence="9 10" key="1">
    <citation type="submission" date="2015-01" db="EMBL/GenBank/DDBJ databases">
        <title>The Genome Sequence of Exophiala oligosperma CBS72588.</title>
        <authorList>
            <consortium name="The Broad Institute Genomics Platform"/>
            <person name="Cuomo C."/>
            <person name="de Hoog S."/>
            <person name="Gorbushina A."/>
            <person name="Stielow B."/>
            <person name="Teixiera M."/>
            <person name="Abouelleil A."/>
            <person name="Chapman S.B."/>
            <person name="Priest M."/>
            <person name="Young S.K."/>
            <person name="Wortman J."/>
            <person name="Nusbaum C."/>
            <person name="Birren B."/>
        </authorList>
    </citation>
    <scope>NUCLEOTIDE SEQUENCE [LARGE SCALE GENOMIC DNA]</scope>
    <source>
        <strain evidence="9 10">CBS 72588</strain>
    </source>
</reference>
<dbReference type="Gene3D" id="1.20.1250.20">
    <property type="entry name" value="MFS general substrate transporter like domains"/>
    <property type="match status" value="1"/>
</dbReference>
<dbReference type="HOGENOM" id="CLU_001265_4_3_1"/>
<evidence type="ECO:0000256" key="3">
    <source>
        <dbReference type="ARBA" id="ARBA00022692"/>
    </source>
</evidence>
<comment type="subcellular location">
    <subcellularLocation>
        <location evidence="1">Membrane</location>
        <topology evidence="1">Multi-pass membrane protein</topology>
    </subcellularLocation>
</comment>
<evidence type="ECO:0000256" key="4">
    <source>
        <dbReference type="ARBA" id="ARBA00022989"/>
    </source>
</evidence>
<feature type="region of interest" description="Disordered" evidence="6">
    <location>
        <begin position="409"/>
        <end position="448"/>
    </location>
</feature>
<evidence type="ECO:0000256" key="5">
    <source>
        <dbReference type="ARBA" id="ARBA00023136"/>
    </source>
</evidence>
<dbReference type="PANTHER" id="PTHR43791:SF4">
    <property type="entry name" value="PANTOTHENATE TRANSPORTER FEN2"/>
    <property type="match status" value="1"/>
</dbReference>
<dbReference type="InterPro" id="IPR020846">
    <property type="entry name" value="MFS_dom"/>
</dbReference>
<keyword evidence="4 7" id="KW-1133">Transmembrane helix</keyword>
<feature type="transmembrane region" description="Helical" evidence="7">
    <location>
        <begin position="219"/>
        <end position="245"/>
    </location>
</feature>
<dbReference type="AlphaFoldDB" id="A0A0D2AC75"/>
<feature type="transmembrane region" description="Helical" evidence="7">
    <location>
        <begin position="349"/>
        <end position="370"/>
    </location>
</feature>
<dbReference type="Pfam" id="PF07690">
    <property type="entry name" value="MFS_1"/>
    <property type="match status" value="1"/>
</dbReference>
<feature type="transmembrane region" description="Helical" evidence="7">
    <location>
        <begin position="315"/>
        <end position="337"/>
    </location>
</feature>
<feature type="transmembrane region" description="Helical" evidence="7">
    <location>
        <begin position="290"/>
        <end position="309"/>
    </location>
</feature>
<feature type="transmembrane region" description="Helical" evidence="7">
    <location>
        <begin position="382"/>
        <end position="402"/>
    </location>
</feature>
<keyword evidence="5 7" id="KW-0472">Membrane</keyword>
<feature type="transmembrane region" description="Helical" evidence="7">
    <location>
        <begin position="147"/>
        <end position="170"/>
    </location>
</feature>
<dbReference type="EMBL" id="KN847342">
    <property type="protein sequence ID" value="KIW37911.1"/>
    <property type="molecule type" value="Genomic_DNA"/>
</dbReference>
<evidence type="ECO:0000256" key="7">
    <source>
        <dbReference type="SAM" id="Phobius"/>
    </source>
</evidence>
<evidence type="ECO:0000259" key="8">
    <source>
        <dbReference type="PROSITE" id="PS50850"/>
    </source>
</evidence>
<organism evidence="9 10">
    <name type="scientific">Exophiala oligosperma</name>
    <dbReference type="NCBI Taxonomy" id="215243"/>
    <lineage>
        <taxon>Eukaryota</taxon>
        <taxon>Fungi</taxon>
        <taxon>Dikarya</taxon>
        <taxon>Ascomycota</taxon>
        <taxon>Pezizomycotina</taxon>
        <taxon>Eurotiomycetes</taxon>
        <taxon>Chaetothyriomycetidae</taxon>
        <taxon>Chaetothyriales</taxon>
        <taxon>Herpotrichiellaceae</taxon>
        <taxon>Exophiala</taxon>
    </lineage>
</organism>
<dbReference type="InterPro" id="IPR011701">
    <property type="entry name" value="MFS"/>
</dbReference>
<feature type="transmembrane region" description="Helical" evidence="7">
    <location>
        <begin position="54"/>
        <end position="77"/>
    </location>
</feature>
<dbReference type="RefSeq" id="XP_016258127.1">
    <property type="nucleotide sequence ID" value="XM_016411373.1"/>
</dbReference>
<feature type="domain" description="Major facilitator superfamily (MFS) profile" evidence="8">
    <location>
        <begin position="1"/>
        <end position="448"/>
    </location>
</feature>
<dbReference type="GeneID" id="27361964"/>
<dbReference type="VEuPathDB" id="FungiDB:PV06_09890"/>
<evidence type="ECO:0000256" key="2">
    <source>
        <dbReference type="ARBA" id="ARBA00022448"/>
    </source>
</evidence>
<feature type="transmembrane region" description="Helical" evidence="7">
    <location>
        <begin position="116"/>
        <end position="135"/>
    </location>
</feature>
<dbReference type="SUPFAM" id="SSF103473">
    <property type="entry name" value="MFS general substrate transporter"/>
    <property type="match status" value="1"/>
</dbReference>
<evidence type="ECO:0000256" key="6">
    <source>
        <dbReference type="SAM" id="MobiDB-lite"/>
    </source>
</evidence>
<keyword evidence="3 7" id="KW-0812">Transmembrane</keyword>
<protein>
    <recommendedName>
        <fullName evidence="8">Major facilitator superfamily (MFS) profile domain-containing protein</fullName>
    </recommendedName>
</protein>
<sequence>MTTAFCFLCSLQGRLPPSNRHMCHALQLTSTHTNRMLIGQIPHALILQRVQPRIWIPLTVIIWSGLTMACAGCHNFAQIAAVRFLQGFFEASLYSGTMFIIGSWYKAEEISKRTSIFTSIGQVGSMFAGIMMTAIRKTMDNHNGMEGWRWVFIIDGLMGMPVGIFGLLFLPNTPERTKMPYLSKDEIQFAINRLPPLAHDSANINVRSLAGRVLKKPTIYILTMFSILCAMTEAFAFQGCFLLWMKYYEDKFPKTAVNTYPLGIQAVAITSMILAGIYMDKTKRCLEVGILCGVLQFTSAAMLVAPSLSTAGTFFAFYLSGSSFMVNPLLYGWGGIIARRGGDNAARAIILYVMNTGGQLLYTWWGIVLYPATDAPYWKKGAIAVMVAVVCYSGGLYCMCWLDKRTKETEQLGKTEEPTTTRHGETDEEESEDAEKYIQVSEPISPKH</sequence>
<dbReference type="OrthoDB" id="3639251at2759"/>
<evidence type="ECO:0000256" key="1">
    <source>
        <dbReference type="ARBA" id="ARBA00004141"/>
    </source>
</evidence>
<dbReference type="Proteomes" id="UP000053342">
    <property type="component" value="Unassembled WGS sequence"/>
</dbReference>
<dbReference type="PANTHER" id="PTHR43791">
    <property type="entry name" value="PERMEASE-RELATED"/>
    <property type="match status" value="1"/>
</dbReference>
<gene>
    <name evidence="9" type="ORF">PV06_09890</name>
</gene>
<proteinExistence type="predicted"/>
<keyword evidence="2" id="KW-0813">Transport</keyword>
<evidence type="ECO:0000313" key="9">
    <source>
        <dbReference type="EMBL" id="KIW37911.1"/>
    </source>
</evidence>
<dbReference type="InterPro" id="IPR036259">
    <property type="entry name" value="MFS_trans_sf"/>
</dbReference>
<feature type="compositionally biased region" description="Basic and acidic residues" evidence="6">
    <location>
        <begin position="409"/>
        <end position="425"/>
    </location>
</feature>
<evidence type="ECO:0000313" key="10">
    <source>
        <dbReference type="Proteomes" id="UP000053342"/>
    </source>
</evidence>
<dbReference type="GO" id="GO:0098717">
    <property type="term" value="P:pantothenate import across plasma membrane"/>
    <property type="evidence" value="ECO:0007669"/>
    <property type="project" value="TreeGrafter"/>
</dbReference>